<comment type="similarity">
    <text evidence="1">Belongs to the carotenoid oxygenase family.</text>
</comment>
<proteinExistence type="inferred from homology"/>
<comment type="caution">
    <text evidence="6">The sequence shown here is derived from an EMBL/GenBank/DDBJ whole genome shotgun (WGS) entry which is preliminary data.</text>
</comment>
<keyword evidence="4 5" id="KW-0408">Iron</keyword>
<evidence type="ECO:0000256" key="4">
    <source>
        <dbReference type="ARBA" id="ARBA00023004"/>
    </source>
</evidence>
<evidence type="ECO:0000256" key="1">
    <source>
        <dbReference type="ARBA" id="ARBA00006787"/>
    </source>
</evidence>
<protein>
    <submittedName>
        <fullName evidence="6">Apocarotenoid-15,15'-oxygenase</fullName>
    </submittedName>
</protein>
<feature type="binding site" evidence="5">
    <location>
        <position position="241"/>
    </location>
    <ligand>
        <name>Fe cation</name>
        <dbReference type="ChEBI" id="CHEBI:24875"/>
        <note>catalytic</note>
    </ligand>
</feature>
<reference evidence="6" key="1">
    <citation type="journal article" date="2020" name="mSystems">
        <title>Genome- and Community-Level Interaction Insights into Carbon Utilization and Element Cycling Functions of Hydrothermarchaeota in Hydrothermal Sediment.</title>
        <authorList>
            <person name="Zhou Z."/>
            <person name="Liu Y."/>
            <person name="Xu W."/>
            <person name="Pan J."/>
            <person name="Luo Z.H."/>
            <person name="Li M."/>
        </authorList>
    </citation>
    <scope>NUCLEOTIDE SEQUENCE [LARGE SCALE GENOMIC DNA]</scope>
    <source>
        <strain evidence="6">SpSt-374</strain>
    </source>
</reference>
<dbReference type="PANTHER" id="PTHR10543">
    <property type="entry name" value="BETA-CAROTENE DIOXYGENASE"/>
    <property type="match status" value="1"/>
</dbReference>
<comment type="cofactor">
    <cofactor evidence="5">
        <name>Fe(2+)</name>
        <dbReference type="ChEBI" id="CHEBI:29033"/>
    </cofactor>
    <text evidence="5">Binds 1 Fe(2+) ion per subunit.</text>
</comment>
<dbReference type="GO" id="GO:0016121">
    <property type="term" value="P:carotene catabolic process"/>
    <property type="evidence" value="ECO:0007669"/>
    <property type="project" value="TreeGrafter"/>
</dbReference>
<dbReference type="AlphaFoldDB" id="A0A7C3ZJ33"/>
<evidence type="ECO:0000256" key="2">
    <source>
        <dbReference type="ARBA" id="ARBA00022723"/>
    </source>
</evidence>
<evidence type="ECO:0000256" key="3">
    <source>
        <dbReference type="ARBA" id="ARBA00023002"/>
    </source>
</evidence>
<sequence length="498" mass="55639">MPIKDSSTLIAQPNLTPTYSLSDWAKGHQSLYDEHDYWIDDIEGQIPPELQGTFFRNGPGLLDINGYSVHHPFDGDGMIVKISFADGRAHFSNRHIRTAGFVAEQKAGKPLYRGVFGTQKPGGFLANIFNTKIKNIANTNIIYWGDKLLAMWEGAEPYRLDPYTLETIGPDYLDGLLKPGDAWSAHPRIDPHCAMDGGEPCLVNFSVKTGPTSKITISEFNPAGQLLRKHTHSVPGFAFLHDMAITPNYCIFVQNPVIFNPLQFLLGLRSAGQCLQFNPKQQSKIILIPRNGQDQVQILEAETCFIFHHANAWEAGDEVFIDSVAYDSFTTIDPDVDFREIDFENGVPGALWRFRLNLTTKQTEHEVIDQRCVEFPTLHPEMVGRPYRYLYIGAAAQPTGNAPLQTLLKLDLTTGKQQIWSAAPRGFLGEPLFVPRPGGNAEDDGWLLVLMYDAAHDRSDLVILDATDLNREPVARLHLKHHIPYGLHGSFTKLVVGL</sequence>
<dbReference type="PANTHER" id="PTHR10543:SF89">
    <property type="entry name" value="CAROTENOID 9,10(9',10')-CLEAVAGE DIOXYGENASE 1"/>
    <property type="match status" value="1"/>
</dbReference>
<feature type="binding site" evidence="5">
    <location>
        <position position="488"/>
    </location>
    <ligand>
        <name>Fe cation</name>
        <dbReference type="ChEBI" id="CHEBI:24875"/>
        <note>catalytic</note>
    </ligand>
</feature>
<organism evidence="6">
    <name type="scientific">Planktothricoides sp. SpSt-374</name>
    <dbReference type="NCBI Taxonomy" id="2282167"/>
    <lineage>
        <taxon>Bacteria</taxon>
        <taxon>Bacillati</taxon>
        <taxon>Cyanobacteriota</taxon>
        <taxon>Cyanophyceae</taxon>
        <taxon>Oscillatoriophycideae</taxon>
        <taxon>Oscillatoriales</taxon>
        <taxon>Oscillatoriaceae</taxon>
        <taxon>Planktothricoides</taxon>
    </lineage>
</organism>
<feature type="binding site" evidence="5">
    <location>
        <position position="308"/>
    </location>
    <ligand>
        <name>Fe cation</name>
        <dbReference type="ChEBI" id="CHEBI:24875"/>
        <note>catalytic</note>
    </ligand>
</feature>
<evidence type="ECO:0000313" key="6">
    <source>
        <dbReference type="EMBL" id="HGG00142.1"/>
    </source>
</evidence>
<accession>A0A7C3ZJ33</accession>
<dbReference type="GO" id="GO:0046872">
    <property type="term" value="F:metal ion binding"/>
    <property type="evidence" value="ECO:0007669"/>
    <property type="project" value="UniProtKB-KW"/>
</dbReference>
<evidence type="ECO:0000256" key="5">
    <source>
        <dbReference type="PIRSR" id="PIRSR604294-1"/>
    </source>
</evidence>
<name>A0A7C3ZJ33_9CYAN</name>
<dbReference type="GO" id="GO:0010436">
    <property type="term" value="F:carotenoid dioxygenase activity"/>
    <property type="evidence" value="ECO:0007669"/>
    <property type="project" value="TreeGrafter"/>
</dbReference>
<feature type="binding site" evidence="5">
    <location>
        <position position="186"/>
    </location>
    <ligand>
        <name>Fe cation</name>
        <dbReference type="ChEBI" id="CHEBI:24875"/>
        <note>catalytic</note>
    </ligand>
</feature>
<gene>
    <name evidence="6" type="ORF">ENR15_05640</name>
</gene>
<dbReference type="EMBL" id="DSPX01000054">
    <property type="protein sequence ID" value="HGG00142.1"/>
    <property type="molecule type" value="Genomic_DNA"/>
</dbReference>
<keyword evidence="2 5" id="KW-0479">Metal-binding</keyword>
<dbReference type="Pfam" id="PF03055">
    <property type="entry name" value="RPE65"/>
    <property type="match status" value="1"/>
</dbReference>
<keyword evidence="3" id="KW-0560">Oxidoreductase</keyword>
<dbReference type="InterPro" id="IPR004294">
    <property type="entry name" value="Carotenoid_Oase"/>
</dbReference>